<evidence type="ECO:0000313" key="4">
    <source>
        <dbReference type="Proteomes" id="UP000615026"/>
    </source>
</evidence>
<dbReference type="InterPro" id="IPR028994">
    <property type="entry name" value="Integrin_alpha_N"/>
</dbReference>
<sequence length="415" mass="44082">MSALEKKNILAKLGIISCLVLGSSHVAFASQLQRWANNFGYEAGGWRISQHVRTLADVNGDGKDDIVGFGNAGTFVSLSTGSKFQPYQMWIKDFGRNTDAGSWNISQHIRTLADVNGDGKDDIVGFGNAGTFVSLSTGSGFASPQMWVNDFGNEGGWLISQHIRTLADVNGDGKDDIVGFGNAGTFVALSTGSEFASPQMWVNDFGYGSGEWQTDQHVRTLADVNGDGKDDIIGFGNAGTFVALSTGTGFNSPQMWVNDFGRNIDAGSWNSSQHIRTLADVNGDGKDDIVGFGNAGTFVALSTGTGFNSPQMWVDNFGYETGGWRINQHIRTLVDVNGDGKDDIVGFGNAGTFVSLSTGSGFNSPQTWINNFGRNADAGSWDIARHIRTLADVNGDGKGDIVGFGNTGVFVMTSP</sequence>
<dbReference type="PANTHER" id="PTHR46580">
    <property type="entry name" value="SENSOR KINASE-RELATED"/>
    <property type="match status" value="1"/>
</dbReference>
<name>A0A928ZXD4_LEPEC</name>
<evidence type="ECO:0000313" key="3">
    <source>
        <dbReference type="EMBL" id="MBE9069178.1"/>
    </source>
</evidence>
<evidence type="ECO:0000256" key="2">
    <source>
        <dbReference type="SAM" id="SignalP"/>
    </source>
</evidence>
<organism evidence="3 4">
    <name type="scientific">Leptolyngbya cf. ectocarpi LEGE 11479</name>
    <dbReference type="NCBI Taxonomy" id="1828722"/>
    <lineage>
        <taxon>Bacteria</taxon>
        <taxon>Bacillati</taxon>
        <taxon>Cyanobacteriota</taxon>
        <taxon>Cyanophyceae</taxon>
        <taxon>Leptolyngbyales</taxon>
        <taxon>Leptolyngbyaceae</taxon>
        <taxon>Leptolyngbya group</taxon>
        <taxon>Leptolyngbya</taxon>
    </lineage>
</organism>
<feature type="chain" id="PRO_5037644149" evidence="2">
    <location>
        <begin position="30"/>
        <end position="415"/>
    </location>
</feature>
<dbReference type="Pfam" id="PF13517">
    <property type="entry name" value="FG-GAP_3"/>
    <property type="match status" value="1"/>
</dbReference>
<accession>A0A928ZXD4</accession>
<gene>
    <name evidence="3" type="ORF">IQ260_21260</name>
</gene>
<dbReference type="InterPro" id="IPR013517">
    <property type="entry name" value="FG-GAP"/>
</dbReference>
<dbReference type="SUPFAM" id="SSF69318">
    <property type="entry name" value="Integrin alpha N-terminal domain"/>
    <property type="match status" value="1"/>
</dbReference>
<dbReference type="AlphaFoldDB" id="A0A928ZXD4"/>
<dbReference type="Proteomes" id="UP000615026">
    <property type="component" value="Unassembled WGS sequence"/>
</dbReference>
<feature type="signal peptide" evidence="2">
    <location>
        <begin position="1"/>
        <end position="29"/>
    </location>
</feature>
<dbReference type="RefSeq" id="WP_193995093.1">
    <property type="nucleotide sequence ID" value="NZ_JADEXP010000244.1"/>
</dbReference>
<keyword evidence="1 2" id="KW-0732">Signal</keyword>
<proteinExistence type="predicted"/>
<reference evidence="3" key="1">
    <citation type="submission" date="2020-10" db="EMBL/GenBank/DDBJ databases">
        <authorList>
            <person name="Castelo-Branco R."/>
            <person name="Eusebio N."/>
            <person name="Adriana R."/>
            <person name="Vieira A."/>
            <person name="Brugerolle De Fraissinette N."/>
            <person name="Rezende De Castro R."/>
            <person name="Schneider M.P."/>
            <person name="Vasconcelos V."/>
            <person name="Leao P.N."/>
        </authorList>
    </citation>
    <scope>NUCLEOTIDE SEQUENCE</scope>
    <source>
        <strain evidence="3">LEGE 11479</strain>
    </source>
</reference>
<comment type="caution">
    <text evidence="3">The sequence shown here is derived from an EMBL/GenBank/DDBJ whole genome shotgun (WGS) entry which is preliminary data.</text>
</comment>
<protein>
    <submittedName>
        <fullName evidence="3">VCBS repeat-containing protein</fullName>
    </submittedName>
</protein>
<dbReference type="Gene3D" id="2.130.10.130">
    <property type="entry name" value="Integrin alpha, N-terminal"/>
    <property type="match status" value="2"/>
</dbReference>
<dbReference type="EMBL" id="JADEXP010000244">
    <property type="protein sequence ID" value="MBE9069178.1"/>
    <property type="molecule type" value="Genomic_DNA"/>
</dbReference>
<keyword evidence="4" id="KW-1185">Reference proteome</keyword>
<evidence type="ECO:0000256" key="1">
    <source>
        <dbReference type="ARBA" id="ARBA00022729"/>
    </source>
</evidence>